<dbReference type="RefSeq" id="XP_014161198.1">
    <property type="nucleotide sequence ID" value="XM_014305723.1"/>
</dbReference>
<proteinExistence type="predicted"/>
<evidence type="ECO:0000313" key="1">
    <source>
        <dbReference type="EMBL" id="KNC87296.1"/>
    </source>
</evidence>
<gene>
    <name evidence="1" type="ORF">SARC_00577</name>
</gene>
<reference evidence="1 2" key="1">
    <citation type="submission" date="2011-02" db="EMBL/GenBank/DDBJ databases">
        <title>The Genome Sequence of Sphaeroforma arctica JP610.</title>
        <authorList>
            <consortium name="The Broad Institute Genome Sequencing Platform"/>
            <person name="Russ C."/>
            <person name="Cuomo C."/>
            <person name="Young S.K."/>
            <person name="Zeng Q."/>
            <person name="Gargeya S."/>
            <person name="Alvarado L."/>
            <person name="Berlin A."/>
            <person name="Chapman S.B."/>
            <person name="Chen Z."/>
            <person name="Freedman E."/>
            <person name="Gellesch M."/>
            <person name="Goldberg J."/>
            <person name="Griggs A."/>
            <person name="Gujja S."/>
            <person name="Heilman E."/>
            <person name="Heiman D."/>
            <person name="Howarth C."/>
            <person name="Mehta T."/>
            <person name="Neiman D."/>
            <person name="Pearson M."/>
            <person name="Roberts A."/>
            <person name="Saif S."/>
            <person name="Shea T."/>
            <person name="Shenoy N."/>
            <person name="Sisk P."/>
            <person name="Stolte C."/>
            <person name="Sykes S."/>
            <person name="White J."/>
            <person name="Yandava C."/>
            <person name="Burger G."/>
            <person name="Gray M.W."/>
            <person name="Holland P.W.H."/>
            <person name="King N."/>
            <person name="Lang F.B.F."/>
            <person name="Roger A.J."/>
            <person name="Ruiz-Trillo I."/>
            <person name="Haas B."/>
            <person name="Nusbaum C."/>
            <person name="Birren B."/>
        </authorList>
    </citation>
    <scope>NUCLEOTIDE SEQUENCE [LARGE SCALE GENOMIC DNA]</scope>
    <source>
        <strain evidence="1 2">JP610</strain>
    </source>
</reference>
<keyword evidence="2" id="KW-1185">Reference proteome</keyword>
<dbReference type="Pfam" id="PF09808">
    <property type="entry name" value="SNAPC1"/>
    <property type="match status" value="1"/>
</dbReference>
<dbReference type="AlphaFoldDB" id="A0A0L0GEI4"/>
<dbReference type="InterPro" id="IPR019188">
    <property type="entry name" value="SNAPC1"/>
</dbReference>
<evidence type="ECO:0000313" key="2">
    <source>
        <dbReference type="Proteomes" id="UP000054560"/>
    </source>
</evidence>
<protein>
    <submittedName>
        <fullName evidence="1">Uncharacterized protein</fullName>
    </submittedName>
</protein>
<name>A0A0L0GEI4_9EUKA</name>
<organism evidence="1 2">
    <name type="scientific">Sphaeroforma arctica JP610</name>
    <dbReference type="NCBI Taxonomy" id="667725"/>
    <lineage>
        <taxon>Eukaryota</taxon>
        <taxon>Ichthyosporea</taxon>
        <taxon>Ichthyophonida</taxon>
        <taxon>Sphaeroforma</taxon>
    </lineage>
</organism>
<dbReference type="GeneID" id="25901081"/>
<accession>A0A0L0GEI4</accession>
<dbReference type="Proteomes" id="UP000054560">
    <property type="component" value="Unassembled WGS sequence"/>
</dbReference>
<sequence>MSMIHYGEKELAARRLLLEEMYEHVLSMLHAHREVNMYLFVIYTLFSLTETQILKPRVPVMVDARTWNLLVEFHRTNSTLPSRSDVQRVFNIMVQQRSFTFGVRDKTLIRYPIGMSSVLGYRNTGIPLSELQNSYADYEDALGEVDANGAVDELSHYNPEFPQDLKTELQKYWVAFVSTPKPSYRNIGSLL</sequence>
<dbReference type="EMBL" id="KQ241615">
    <property type="protein sequence ID" value="KNC87296.1"/>
    <property type="molecule type" value="Genomic_DNA"/>
</dbReference>